<protein>
    <submittedName>
        <fullName evidence="1">Uncharacterized protein</fullName>
    </submittedName>
</protein>
<organism evidence="1">
    <name type="scientific">mine drainage metagenome</name>
    <dbReference type="NCBI Taxonomy" id="410659"/>
    <lineage>
        <taxon>unclassified sequences</taxon>
        <taxon>metagenomes</taxon>
        <taxon>ecological metagenomes</taxon>
    </lineage>
</organism>
<name>E6PUM5_9ZZZZ</name>
<dbReference type="AlphaFoldDB" id="E6PUM5"/>
<proteinExistence type="predicted"/>
<sequence>MPPSPSASAFSPLSQLPRPDIRVGDEWLFLTRTLDDSDKRDAGLLIRSRVVDLLHDGQIHMEVNNGDKADATWLKSIYDNQFDLLSRELTPGEPILYKPAFPQFKFPMSSGKVWDEVVIQSQPEWWQESHIGVRVQVQASEEVSVPAGHFAAIRLQGVYTTPNATVTSQYWYAPAAGRSVKGIETTVDKATQSSVRTQYELQQLNRLRQA</sequence>
<reference evidence="1" key="1">
    <citation type="submission" date="2009-10" db="EMBL/GenBank/DDBJ databases">
        <title>Diversity of trophic interactions inside an arsenic-rich microbial ecosystem.</title>
        <authorList>
            <person name="Bertin P.N."/>
            <person name="Heinrich-Salmeron A."/>
            <person name="Pelletier E."/>
            <person name="Goulhen-Chollet F."/>
            <person name="Arsene-Ploetze F."/>
            <person name="Gallien S."/>
            <person name="Calteau A."/>
            <person name="Vallenet D."/>
            <person name="Casiot C."/>
            <person name="Chane-Woon-Ming B."/>
            <person name="Giloteaux L."/>
            <person name="Barakat M."/>
            <person name="Bonnefoy V."/>
            <person name="Bruneel O."/>
            <person name="Chandler M."/>
            <person name="Cleiss J."/>
            <person name="Duran R."/>
            <person name="Elbaz-Poulichet F."/>
            <person name="Fonknechten N."/>
            <person name="Lauga B."/>
            <person name="Mornico D."/>
            <person name="Ortet P."/>
            <person name="Schaeffer C."/>
            <person name="Siguier P."/>
            <person name="Alexander Thil Smith A."/>
            <person name="Van Dorsselaer A."/>
            <person name="Weissenbach J."/>
            <person name="Medigue C."/>
            <person name="Le Paslier D."/>
        </authorList>
    </citation>
    <scope>NUCLEOTIDE SEQUENCE</scope>
</reference>
<evidence type="ECO:0000313" key="1">
    <source>
        <dbReference type="EMBL" id="CBH98632.1"/>
    </source>
</evidence>
<dbReference type="Gene3D" id="2.40.360.20">
    <property type="match status" value="1"/>
</dbReference>
<accession>E6PUM5</accession>
<dbReference type="EMBL" id="CABM01000059">
    <property type="protein sequence ID" value="CBH98632.1"/>
    <property type="molecule type" value="Genomic_DNA"/>
</dbReference>
<comment type="caution">
    <text evidence="1">The sequence shown here is derived from an EMBL/GenBank/DDBJ whole genome shotgun (WGS) entry which is preliminary data.</text>
</comment>
<gene>
    <name evidence="1" type="ORF">CARN2_4114</name>
</gene>